<accession>A0ABX5SM98</accession>
<evidence type="ECO:0000313" key="3">
    <source>
        <dbReference type="Proteomes" id="UP000295748"/>
    </source>
</evidence>
<proteinExistence type="predicted"/>
<protein>
    <submittedName>
        <fullName evidence="2">Uncharacterized protein</fullName>
    </submittedName>
</protein>
<name>A0ABX5SM98_9MICO</name>
<gene>
    <name evidence="2" type="ORF">E4K62_00145</name>
</gene>
<keyword evidence="1" id="KW-1133">Transmembrane helix</keyword>
<feature type="transmembrane region" description="Helical" evidence="1">
    <location>
        <begin position="45"/>
        <end position="64"/>
    </location>
</feature>
<keyword evidence="1" id="KW-0472">Membrane</keyword>
<organism evidence="2 3">
    <name type="scientific">Microbacterium wangchenii</name>
    <dbReference type="NCBI Taxonomy" id="2541726"/>
    <lineage>
        <taxon>Bacteria</taxon>
        <taxon>Bacillati</taxon>
        <taxon>Actinomycetota</taxon>
        <taxon>Actinomycetes</taxon>
        <taxon>Micrococcales</taxon>
        <taxon>Microbacteriaceae</taxon>
        <taxon>Microbacterium</taxon>
    </lineage>
</organism>
<dbReference type="RefSeq" id="WP_135062408.1">
    <property type="nucleotide sequence ID" value="NZ_CP038266.1"/>
</dbReference>
<evidence type="ECO:0000256" key="1">
    <source>
        <dbReference type="SAM" id="Phobius"/>
    </source>
</evidence>
<keyword evidence="3" id="KW-1185">Reference proteome</keyword>
<feature type="transmembrane region" description="Helical" evidence="1">
    <location>
        <begin position="12"/>
        <end position="33"/>
    </location>
</feature>
<reference evidence="2 3" key="1">
    <citation type="submission" date="2019-03" db="EMBL/GenBank/DDBJ databases">
        <authorList>
            <person name="Dong K."/>
        </authorList>
    </citation>
    <scope>NUCLEOTIDE SEQUENCE [LARGE SCALE GENOMIC DNA]</scope>
    <source>
        <strain evidence="3">dk512</strain>
    </source>
</reference>
<dbReference type="Proteomes" id="UP000295748">
    <property type="component" value="Chromosome"/>
</dbReference>
<evidence type="ECO:0000313" key="2">
    <source>
        <dbReference type="EMBL" id="QBR87243.1"/>
    </source>
</evidence>
<dbReference type="EMBL" id="CP038266">
    <property type="protein sequence ID" value="QBR87243.1"/>
    <property type="molecule type" value="Genomic_DNA"/>
</dbReference>
<sequence length="208" mass="22445">MASVLPPQFRFMGALYVCGFVITGFLSFGIAFAPLAAGEPAQPRWIMLPFGFLIVAIVLSVVVLRHRGLKDAAEAQVERDGGRVYLLSAAAISKQLGPKNLIAQLDHRASGGWLWLGEDSLKVWIRDAGEVRVVPAGDLTGVAEVHVLGGVLTDTQLAVWFSDGSVLEAVPTRYGIRSMFPYGRSRLRALADRIDALPSSRPADGFSR</sequence>
<keyword evidence="1" id="KW-0812">Transmembrane</keyword>